<protein>
    <submittedName>
        <fullName evidence="1">Uncharacterized protein</fullName>
    </submittedName>
</protein>
<sequence length="94" mass="9767">MVFLSVPLKVSQTSGMVNVRAMAVDTCGPLAKIQIPVHKVGVGFIHAAWLKLEQIDVAAAGPRFCAVGATVTPPCGATTVTPKAPPWRFAVQAA</sequence>
<dbReference type="HOGENOM" id="CLU_2386357_0_0_1"/>
<gene>
    <name evidence="1" type="ORF">M7I_3325</name>
</gene>
<evidence type="ECO:0000313" key="2">
    <source>
        <dbReference type="Proteomes" id="UP000005446"/>
    </source>
</evidence>
<comment type="caution">
    <text evidence="1">The sequence shown here is derived from an EMBL/GenBank/DDBJ whole genome shotgun (WGS) entry which is preliminary data.</text>
</comment>
<proteinExistence type="predicted"/>
<keyword evidence="2" id="KW-1185">Reference proteome</keyword>
<dbReference type="InParanoid" id="H0EL66"/>
<evidence type="ECO:0000313" key="1">
    <source>
        <dbReference type="EMBL" id="EHL00695.1"/>
    </source>
</evidence>
<organism evidence="1 2">
    <name type="scientific">Glarea lozoyensis (strain ATCC 74030 / MF5533)</name>
    <dbReference type="NCBI Taxonomy" id="1104152"/>
    <lineage>
        <taxon>Eukaryota</taxon>
        <taxon>Fungi</taxon>
        <taxon>Dikarya</taxon>
        <taxon>Ascomycota</taxon>
        <taxon>Pezizomycotina</taxon>
        <taxon>Leotiomycetes</taxon>
        <taxon>Helotiales</taxon>
        <taxon>Helotiaceae</taxon>
        <taxon>Glarea</taxon>
    </lineage>
</organism>
<reference evidence="1 2" key="1">
    <citation type="journal article" date="2012" name="Eukaryot. Cell">
        <title>Genome sequence of the fungus Glarea lozoyensis: the first genome sequence of a species from the Helotiaceae family.</title>
        <authorList>
            <person name="Youssar L."/>
            <person name="Gruening B.A."/>
            <person name="Erxleben A."/>
            <person name="Guenther S."/>
            <person name="Huettel W."/>
        </authorList>
    </citation>
    <scope>NUCLEOTIDE SEQUENCE [LARGE SCALE GENOMIC DNA]</scope>
    <source>
        <strain evidence="2">ATCC 74030 / MF5533</strain>
    </source>
</reference>
<dbReference type="AlphaFoldDB" id="H0EL66"/>
<dbReference type="Proteomes" id="UP000005446">
    <property type="component" value="Unassembled WGS sequence"/>
</dbReference>
<dbReference type="EMBL" id="AGUE01000074">
    <property type="protein sequence ID" value="EHL00695.1"/>
    <property type="molecule type" value="Genomic_DNA"/>
</dbReference>
<name>H0EL66_GLAL7</name>
<accession>H0EL66</accession>